<name>A0A835HNI5_9MAGN</name>
<protein>
    <submittedName>
        <fullName evidence="3">Uncharacterized protein</fullName>
    </submittedName>
</protein>
<keyword evidence="1" id="KW-0175">Coiled coil</keyword>
<feature type="compositionally biased region" description="Polar residues" evidence="2">
    <location>
        <begin position="10"/>
        <end position="25"/>
    </location>
</feature>
<evidence type="ECO:0000256" key="1">
    <source>
        <dbReference type="SAM" id="Coils"/>
    </source>
</evidence>
<accession>A0A835HNI5</accession>
<evidence type="ECO:0000256" key="2">
    <source>
        <dbReference type="SAM" id="MobiDB-lite"/>
    </source>
</evidence>
<proteinExistence type="predicted"/>
<dbReference type="Proteomes" id="UP000631114">
    <property type="component" value="Unassembled WGS sequence"/>
</dbReference>
<feature type="coiled-coil region" evidence="1">
    <location>
        <begin position="111"/>
        <end position="159"/>
    </location>
</feature>
<comment type="caution">
    <text evidence="3">The sequence shown here is derived from an EMBL/GenBank/DDBJ whole genome shotgun (WGS) entry which is preliminary data.</text>
</comment>
<keyword evidence="4" id="KW-1185">Reference proteome</keyword>
<reference evidence="3 4" key="1">
    <citation type="submission" date="2020-10" db="EMBL/GenBank/DDBJ databases">
        <title>The Coptis chinensis genome and diversification of protoberbering-type alkaloids.</title>
        <authorList>
            <person name="Wang B."/>
            <person name="Shu S."/>
            <person name="Song C."/>
            <person name="Liu Y."/>
        </authorList>
    </citation>
    <scope>NUCLEOTIDE SEQUENCE [LARGE SCALE GENOMIC DNA]</scope>
    <source>
        <strain evidence="3">HL-2020</strain>
        <tissue evidence="3">Leaf</tissue>
    </source>
</reference>
<evidence type="ECO:0000313" key="3">
    <source>
        <dbReference type="EMBL" id="KAF9604130.1"/>
    </source>
</evidence>
<dbReference type="AlphaFoldDB" id="A0A835HNI5"/>
<dbReference type="OrthoDB" id="1921870at2759"/>
<organism evidence="3 4">
    <name type="scientific">Coptis chinensis</name>
    <dbReference type="NCBI Taxonomy" id="261450"/>
    <lineage>
        <taxon>Eukaryota</taxon>
        <taxon>Viridiplantae</taxon>
        <taxon>Streptophyta</taxon>
        <taxon>Embryophyta</taxon>
        <taxon>Tracheophyta</taxon>
        <taxon>Spermatophyta</taxon>
        <taxon>Magnoliopsida</taxon>
        <taxon>Ranunculales</taxon>
        <taxon>Ranunculaceae</taxon>
        <taxon>Coptidoideae</taxon>
        <taxon>Coptis</taxon>
    </lineage>
</organism>
<dbReference type="EMBL" id="JADFTS010000005">
    <property type="protein sequence ID" value="KAF9604130.1"/>
    <property type="molecule type" value="Genomic_DNA"/>
</dbReference>
<sequence length="286" mass="31674">MAPGRPLRTRVTSQSQATQPAQDGSSVGLEYRLCPLPKRRIDDQRKSLHKLVLERMVELQNQPTLEGSNPLTEEEIFDEVLGVRPGYKRGLGHGEAPPSRKRVAGYEHPDVDQLRARAEEAESQLEELRGWKEAAQETQETHQAQIQQQQRQLDYLMEKLGGPPSMCSTIFESSSESISLEGSTDSFSTMPTEVKSLSVESSSNEDEPVYMNLDDPIEANSRFTRVASSAEVLQGNTSIAKCNKESILKEFSADECLSYEGEIHEMAETSCIVPSAGSNSVTKVVQ</sequence>
<evidence type="ECO:0000313" key="4">
    <source>
        <dbReference type="Proteomes" id="UP000631114"/>
    </source>
</evidence>
<gene>
    <name evidence="3" type="ORF">IFM89_002805</name>
</gene>
<feature type="region of interest" description="Disordered" evidence="2">
    <location>
        <begin position="1"/>
        <end position="29"/>
    </location>
</feature>